<dbReference type="SMART" id="SM00368">
    <property type="entry name" value="LRR_RI"/>
    <property type="match status" value="4"/>
</dbReference>
<dbReference type="Pfam" id="PF25372">
    <property type="entry name" value="DUF7885"/>
    <property type="match status" value="1"/>
</dbReference>
<dbReference type="GO" id="GO:0031146">
    <property type="term" value="P:SCF-dependent proteasomal ubiquitin-dependent protein catabolic process"/>
    <property type="evidence" value="ECO:0007669"/>
    <property type="project" value="TreeGrafter"/>
</dbReference>
<protein>
    <recommendedName>
        <fullName evidence="2">F-box domain-containing protein</fullName>
    </recommendedName>
</protein>
<organism evidence="3 4">
    <name type="scientific">Glossina brevipalpis</name>
    <dbReference type="NCBI Taxonomy" id="37001"/>
    <lineage>
        <taxon>Eukaryota</taxon>
        <taxon>Metazoa</taxon>
        <taxon>Ecdysozoa</taxon>
        <taxon>Arthropoda</taxon>
        <taxon>Hexapoda</taxon>
        <taxon>Insecta</taxon>
        <taxon>Pterygota</taxon>
        <taxon>Neoptera</taxon>
        <taxon>Endopterygota</taxon>
        <taxon>Diptera</taxon>
        <taxon>Brachycera</taxon>
        <taxon>Muscomorpha</taxon>
        <taxon>Hippoboscoidea</taxon>
        <taxon>Glossinidae</taxon>
        <taxon>Glossina</taxon>
    </lineage>
</organism>
<dbReference type="FunFam" id="3.80.10.10:FF:000546">
    <property type="entry name" value="Partner of Paired"/>
    <property type="match status" value="1"/>
</dbReference>
<dbReference type="AlphaFoldDB" id="A0A1A9WWG5"/>
<accession>A0A1A9WWG5</accession>
<dbReference type="Pfam" id="PF12937">
    <property type="entry name" value="F-box-like"/>
    <property type="match status" value="1"/>
</dbReference>
<dbReference type="SUPFAM" id="SSF52047">
    <property type="entry name" value="RNI-like"/>
    <property type="match status" value="1"/>
</dbReference>
<dbReference type="SMART" id="SM00256">
    <property type="entry name" value="FBOX"/>
    <property type="match status" value="1"/>
</dbReference>
<evidence type="ECO:0000256" key="1">
    <source>
        <dbReference type="ARBA" id="ARBA00022786"/>
    </source>
</evidence>
<dbReference type="InterPro" id="IPR001810">
    <property type="entry name" value="F-box_dom"/>
</dbReference>
<dbReference type="PROSITE" id="PS50181">
    <property type="entry name" value="FBOX"/>
    <property type="match status" value="1"/>
</dbReference>
<dbReference type="InterPro" id="IPR036047">
    <property type="entry name" value="F-box-like_dom_sf"/>
</dbReference>
<evidence type="ECO:0000313" key="4">
    <source>
        <dbReference type="Proteomes" id="UP000091820"/>
    </source>
</evidence>
<feature type="domain" description="F-box" evidence="2">
    <location>
        <begin position="125"/>
        <end position="171"/>
    </location>
</feature>
<dbReference type="InterPro" id="IPR001611">
    <property type="entry name" value="Leu-rich_rpt"/>
</dbReference>
<dbReference type="Pfam" id="PF13516">
    <property type="entry name" value="LRR_6"/>
    <property type="match status" value="3"/>
</dbReference>
<dbReference type="Gene3D" id="1.20.1280.50">
    <property type="match status" value="1"/>
</dbReference>
<dbReference type="GO" id="GO:0019005">
    <property type="term" value="C:SCF ubiquitin ligase complex"/>
    <property type="evidence" value="ECO:0007669"/>
    <property type="project" value="TreeGrafter"/>
</dbReference>
<proteinExistence type="predicted"/>
<dbReference type="FunFam" id="1.20.1280.50:FF:000059">
    <property type="entry name" value="Partner of Paired"/>
    <property type="match status" value="1"/>
</dbReference>
<dbReference type="STRING" id="37001.A0A1A9WWG5"/>
<dbReference type="Gene3D" id="3.80.10.10">
    <property type="entry name" value="Ribonuclease Inhibitor"/>
    <property type="match status" value="2"/>
</dbReference>
<dbReference type="SMART" id="SM00367">
    <property type="entry name" value="LRR_CC"/>
    <property type="match status" value="11"/>
</dbReference>
<dbReference type="EnsemblMetazoa" id="GBRI034979-RA">
    <property type="protein sequence ID" value="GBRI034979-PA"/>
    <property type="gene ID" value="GBRI034979"/>
</dbReference>
<sequence>MATNAEILPFHHQTILTFQTAAALTNYGGVGGGGSSGISTASQLAAAWSMEDHLFQQTELPVLTRSTHHMLRFAPYALHHRPQLQTIPPALYLQHAAAAAAVHAQHHHNLQQRAVSPSSPPPNEGFHISNLFPEILELIFNELSVCDLGRAAQVCIAWRDVAYSKSIWKGVEAKLHLKRSSPSLFNCLVKRGIKKVQILSLRRSLKDLVLSVPALNSLNLSGCFNVTDVNLGHAFSVDLPNLKILDLSLCKQITDTSLGRIAQHLKNLQTLDLGGCCNITNTGLLLIAWGLKKLKHLNLRSCCISDQGIGHLAGLNKGTAEGNLELEFLGLQDCNRLSDEALGHIAQGLTSLKSINLSFCLSITDSGLKHLARMPKLEQLNLNSCDNISDIGMAYLTESSSNLNSLDVSFCVKISDQALTHIAQGLYQLRSLSLNHCQITDQGILRIAKALPELEHLNIGQCEGITDKGLQTLAEELLNLKTIDLYGCNKLSSKGIDVIVKLPKLIELNLGLWLKR</sequence>
<dbReference type="Proteomes" id="UP000091820">
    <property type="component" value="Unassembled WGS sequence"/>
</dbReference>
<dbReference type="InterPro" id="IPR006553">
    <property type="entry name" value="Leu-rich_rpt_Cys-con_subtyp"/>
</dbReference>
<dbReference type="InterPro" id="IPR057207">
    <property type="entry name" value="FBXL15_LRR"/>
</dbReference>
<reference evidence="3" key="2">
    <citation type="submission" date="2020-05" db="UniProtKB">
        <authorList>
            <consortium name="EnsemblMetazoa"/>
        </authorList>
    </citation>
    <scope>IDENTIFICATION</scope>
    <source>
        <strain evidence="3">IAEA</strain>
    </source>
</reference>
<dbReference type="InterPro" id="IPR032675">
    <property type="entry name" value="LRR_dom_sf"/>
</dbReference>
<dbReference type="PANTHER" id="PTHR13318:SF190">
    <property type="entry name" value="PARTNER OF PAIRED, ISOFORM B"/>
    <property type="match status" value="1"/>
</dbReference>
<keyword evidence="4" id="KW-1185">Reference proteome</keyword>
<dbReference type="VEuPathDB" id="VectorBase:GBRI034979"/>
<evidence type="ECO:0000313" key="3">
    <source>
        <dbReference type="EnsemblMetazoa" id="GBRI034979-PA"/>
    </source>
</evidence>
<keyword evidence="1" id="KW-0833">Ubl conjugation pathway</keyword>
<dbReference type="PANTHER" id="PTHR13318">
    <property type="entry name" value="PARTNER OF PAIRED, ISOFORM B-RELATED"/>
    <property type="match status" value="1"/>
</dbReference>
<evidence type="ECO:0000259" key="2">
    <source>
        <dbReference type="PROSITE" id="PS50181"/>
    </source>
</evidence>
<reference evidence="4" key="1">
    <citation type="submission" date="2014-03" db="EMBL/GenBank/DDBJ databases">
        <authorList>
            <person name="Aksoy S."/>
            <person name="Warren W."/>
            <person name="Wilson R.K."/>
        </authorList>
    </citation>
    <scope>NUCLEOTIDE SEQUENCE [LARGE SCALE GENOMIC DNA]</scope>
    <source>
        <strain evidence="4">IAEA</strain>
    </source>
</reference>
<dbReference type="SUPFAM" id="SSF81383">
    <property type="entry name" value="F-box domain"/>
    <property type="match status" value="1"/>
</dbReference>
<dbReference type="FunFam" id="3.80.10.10:FF:000569">
    <property type="entry name" value="Partner of Paired"/>
    <property type="match status" value="1"/>
</dbReference>
<name>A0A1A9WWG5_9MUSC</name>